<feature type="region of interest" description="Disordered" evidence="1">
    <location>
        <begin position="128"/>
        <end position="161"/>
    </location>
</feature>
<accession>A0AA43FZR3</accession>
<keyword evidence="2" id="KW-0472">Membrane</keyword>
<evidence type="ECO:0000256" key="2">
    <source>
        <dbReference type="SAM" id="Phobius"/>
    </source>
</evidence>
<evidence type="ECO:0000313" key="4">
    <source>
        <dbReference type="Proteomes" id="UP001159663"/>
    </source>
</evidence>
<name>A0AA43FZR3_VIBSP</name>
<dbReference type="EMBL" id="JAKMYX010000080">
    <property type="protein sequence ID" value="MDH5922945.1"/>
    <property type="molecule type" value="Genomic_DNA"/>
</dbReference>
<keyword evidence="2" id="KW-1133">Transmembrane helix</keyword>
<reference evidence="3" key="1">
    <citation type="submission" date="2022-01" db="EMBL/GenBank/DDBJ databases">
        <title>Vibrio aestuarianus Clade A and Clade B isolates are associated with Pacific oyster (Crassostrea gigas) disease outbreaks across Ireland.</title>
        <authorList>
            <person name="Coyle N."/>
            <person name="O'Toole C."/>
            <person name="Thomas J.C.L."/>
            <person name="Ryder D."/>
            <person name="Cheslett D."/>
            <person name="Feist S."/>
            <person name="Bean T."/>
            <person name="Joseph A."/>
            <person name="Waina A."/>
            <person name="Feil E."/>
            <person name="Verner-Jeffreys D.W."/>
        </authorList>
    </citation>
    <scope>NUCLEOTIDE SEQUENCE</scope>
    <source>
        <strain evidence="3">S/17/14 A</strain>
    </source>
</reference>
<keyword evidence="2" id="KW-0812">Transmembrane</keyword>
<evidence type="ECO:0000256" key="1">
    <source>
        <dbReference type="SAM" id="MobiDB-lite"/>
    </source>
</evidence>
<evidence type="ECO:0000313" key="3">
    <source>
        <dbReference type="EMBL" id="MDH5922945.1"/>
    </source>
</evidence>
<proteinExistence type="predicted"/>
<dbReference type="RefSeq" id="WP_280534412.1">
    <property type="nucleotide sequence ID" value="NZ_JAKMYX010000080.1"/>
</dbReference>
<gene>
    <name evidence="3" type="ORF">L8R85_18120</name>
</gene>
<organism evidence="3 4">
    <name type="scientific">Vibrio splendidus</name>
    <dbReference type="NCBI Taxonomy" id="29497"/>
    <lineage>
        <taxon>Bacteria</taxon>
        <taxon>Pseudomonadati</taxon>
        <taxon>Pseudomonadota</taxon>
        <taxon>Gammaproteobacteria</taxon>
        <taxon>Vibrionales</taxon>
        <taxon>Vibrionaceae</taxon>
        <taxon>Vibrio</taxon>
    </lineage>
</organism>
<feature type="transmembrane region" description="Helical" evidence="2">
    <location>
        <begin position="292"/>
        <end position="310"/>
    </location>
</feature>
<dbReference type="Proteomes" id="UP001159663">
    <property type="component" value="Unassembled WGS sequence"/>
</dbReference>
<comment type="caution">
    <text evidence="3">The sequence shown here is derived from an EMBL/GenBank/DDBJ whole genome shotgun (WGS) entry which is preliminary data.</text>
</comment>
<sequence>MRYPNDSLQPAKWAHVHQRLKPALRDYYQHAQTQVAKGLEATYQISDTVMLLRGERLKNNTKELVVVGLAGDMANGTLAAVKHAKQHGFDSVRAHFYREGAKRFIARRLKLPVQEIERHGDERVLQIRLADMGGRSSSKSRQSNTTTTTNTSSSAAVGGDNTGVMLSGVSDSDINLTMTDHGAMAIAGRTAEEAFDFGTQALRVNESVVGDSLNMVDNSLRVVDNTVDEAFGFGTSALEEQSEVSQYAIDSIKSMAGQQTETTKAAIALANNAKAREQTGTNESDNSTLKKLSLILGIIGTMVTIGVVMTRRAS</sequence>
<feature type="compositionally biased region" description="Low complexity" evidence="1">
    <location>
        <begin position="135"/>
        <end position="154"/>
    </location>
</feature>
<dbReference type="AlphaFoldDB" id="A0AA43FZR3"/>
<protein>
    <submittedName>
        <fullName evidence="3">Uncharacterized protein</fullName>
    </submittedName>
</protein>